<proteinExistence type="predicted"/>
<feature type="compositionally biased region" description="Basic and acidic residues" evidence="1">
    <location>
        <begin position="145"/>
        <end position="157"/>
    </location>
</feature>
<accession>A0A2I2L1W2</accession>
<dbReference type="EMBL" id="FZMO01000554">
    <property type="protein sequence ID" value="SNQ51910.1"/>
    <property type="molecule type" value="Genomic_DNA"/>
</dbReference>
<evidence type="ECO:0000313" key="2">
    <source>
        <dbReference type="EMBL" id="SNQ51910.1"/>
    </source>
</evidence>
<dbReference type="AlphaFoldDB" id="A0A2I2L1W2"/>
<evidence type="ECO:0000313" key="3">
    <source>
        <dbReference type="Proteomes" id="UP000234331"/>
    </source>
</evidence>
<evidence type="ECO:0000256" key="1">
    <source>
        <dbReference type="SAM" id="MobiDB-lite"/>
    </source>
</evidence>
<organism evidence="2 3">
    <name type="scientific">Frankia canadensis</name>
    <dbReference type="NCBI Taxonomy" id="1836972"/>
    <lineage>
        <taxon>Bacteria</taxon>
        <taxon>Bacillati</taxon>
        <taxon>Actinomycetota</taxon>
        <taxon>Actinomycetes</taxon>
        <taxon>Frankiales</taxon>
        <taxon>Frankiaceae</taxon>
        <taxon>Frankia</taxon>
    </lineage>
</organism>
<name>A0A2I2L1W2_9ACTN</name>
<sequence length="178" mass="19248">MFLALADPARLRATRAGLRAMDDPAICAYLRAGWLRVLDEDLAAVEPRARSLLSPAVEERVREWLDWPPGSADPSVENLAGLLVDGPRERFDLLATVRLVWAASANAARADALARIDRVLGGENLLLPWPPVDPRMAPTSGLVRSQEEWGGDDRDGDVADASDGVTGHDGIAGYGEEW</sequence>
<keyword evidence="3" id="KW-1185">Reference proteome</keyword>
<reference evidence="2 3" key="1">
    <citation type="submission" date="2017-06" db="EMBL/GenBank/DDBJ databases">
        <authorList>
            <person name="Kim H.J."/>
            <person name="Triplett B.A."/>
        </authorList>
    </citation>
    <scope>NUCLEOTIDE SEQUENCE [LARGE SCALE GENOMIC DNA]</scope>
    <source>
        <strain evidence="2">FRACA_ARgP5</strain>
    </source>
</reference>
<dbReference type="RefSeq" id="WP_165818677.1">
    <property type="nucleotide sequence ID" value="NZ_FZMO01000554.1"/>
</dbReference>
<protein>
    <submittedName>
        <fullName evidence="2">Uncharacterized protein</fullName>
    </submittedName>
</protein>
<feature type="region of interest" description="Disordered" evidence="1">
    <location>
        <begin position="145"/>
        <end position="178"/>
    </location>
</feature>
<gene>
    <name evidence="2" type="ORF">FRACA_860008</name>
</gene>
<dbReference type="Proteomes" id="UP000234331">
    <property type="component" value="Unassembled WGS sequence"/>
</dbReference>